<keyword evidence="1" id="KW-1133">Transmembrane helix</keyword>
<feature type="transmembrane region" description="Helical" evidence="1">
    <location>
        <begin position="60"/>
        <end position="77"/>
    </location>
</feature>
<feature type="transmembrane region" description="Helical" evidence="1">
    <location>
        <begin position="169"/>
        <end position="186"/>
    </location>
</feature>
<dbReference type="EMBL" id="CP000660">
    <property type="protein sequence ID" value="ABP50096.1"/>
    <property type="molecule type" value="Genomic_DNA"/>
</dbReference>
<dbReference type="GeneID" id="71067926"/>
<evidence type="ECO:0000256" key="1">
    <source>
        <dbReference type="SAM" id="Phobius"/>
    </source>
</evidence>
<keyword evidence="1" id="KW-0812">Transmembrane</keyword>
<name>A4WI79_PYRAR</name>
<dbReference type="AlphaFoldDB" id="A4WI79"/>
<protein>
    <recommendedName>
        <fullName evidence="4">DUF981 family protein</fullName>
    </recommendedName>
</protein>
<dbReference type="KEGG" id="pas:Pars_0501"/>
<dbReference type="STRING" id="340102.Pars_0501"/>
<feature type="transmembrane region" description="Helical" evidence="1">
    <location>
        <begin position="108"/>
        <end position="126"/>
    </location>
</feature>
<evidence type="ECO:0008006" key="4">
    <source>
        <dbReference type="Google" id="ProtNLM"/>
    </source>
</evidence>
<feature type="transmembrane region" description="Helical" evidence="1">
    <location>
        <begin position="31"/>
        <end position="54"/>
    </location>
</feature>
<gene>
    <name evidence="2" type="ordered locus">Pars_0501</name>
</gene>
<feature type="transmembrane region" description="Helical" evidence="1">
    <location>
        <begin position="133"/>
        <end position="157"/>
    </location>
</feature>
<accession>A4WI79</accession>
<sequence>MSPVFILVSVMCFALGGYCLYSYVKKREVGDVFVALGLFALGILSALLAAVGLTALQSPLAAPLGALTPLFISLGVFKLVLPKWWRWYLIFVVVGLAAISAFRPAVPAVHAVAGLVIVLLPIYAVVKRTMPMHFLGVTAGGVLIGIGGLALASAAMARPILPLEVVAALLPWILLLMVLFYGYGFIMGRR</sequence>
<evidence type="ECO:0000313" key="3">
    <source>
        <dbReference type="Proteomes" id="UP000001567"/>
    </source>
</evidence>
<evidence type="ECO:0000313" key="2">
    <source>
        <dbReference type="EMBL" id="ABP50096.1"/>
    </source>
</evidence>
<reference evidence="2 3" key="1">
    <citation type="submission" date="2007-04" db="EMBL/GenBank/DDBJ databases">
        <title>Complete sequence of Pyrobaculum arsenaticum DSM 13514.</title>
        <authorList>
            <consortium name="US DOE Joint Genome Institute"/>
            <person name="Copeland A."/>
            <person name="Lucas S."/>
            <person name="Lapidus A."/>
            <person name="Barry K."/>
            <person name="Glavina del Rio T."/>
            <person name="Dalin E."/>
            <person name="Tice H."/>
            <person name="Pitluck S."/>
            <person name="Chain P."/>
            <person name="Malfatti S."/>
            <person name="Shin M."/>
            <person name="Vergez L."/>
            <person name="Schmutz J."/>
            <person name="Larimer F."/>
            <person name="Land M."/>
            <person name="Hauser L."/>
            <person name="Kyrpides N."/>
            <person name="Mikhailova N."/>
            <person name="Cozen A.E."/>
            <person name="Fitz-Gibbon S.T."/>
            <person name="House C.H."/>
            <person name="Saltikov C."/>
            <person name="Lowe T.M."/>
            <person name="Richardson P."/>
        </authorList>
    </citation>
    <scope>NUCLEOTIDE SEQUENCE [LARGE SCALE GENOMIC DNA]</scope>
    <source>
        <strain evidence="3">ATCC 700994 / DSM 13514 / JCM 11321 / PZ6</strain>
    </source>
</reference>
<feature type="transmembrane region" description="Helical" evidence="1">
    <location>
        <begin position="6"/>
        <end position="24"/>
    </location>
</feature>
<dbReference type="RefSeq" id="WP_011900003.1">
    <property type="nucleotide sequence ID" value="NC_009376.1"/>
</dbReference>
<organism evidence="2 3">
    <name type="scientific">Pyrobaculum arsenaticum (strain DSM 13514 / JCM 11321 / PZ6)</name>
    <dbReference type="NCBI Taxonomy" id="340102"/>
    <lineage>
        <taxon>Archaea</taxon>
        <taxon>Thermoproteota</taxon>
        <taxon>Thermoprotei</taxon>
        <taxon>Thermoproteales</taxon>
        <taxon>Thermoproteaceae</taxon>
        <taxon>Pyrobaculum</taxon>
    </lineage>
</organism>
<dbReference type="Proteomes" id="UP000001567">
    <property type="component" value="Chromosome"/>
</dbReference>
<proteinExistence type="predicted"/>
<keyword evidence="1" id="KW-0472">Membrane</keyword>
<dbReference type="HOGENOM" id="CLU_1425136_0_0_2"/>
<feature type="transmembrane region" description="Helical" evidence="1">
    <location>
        <begin position="84"/>
        <end position="102"/>
    </location>
</feature>